<dbReference type="SMART" id="SM00320">
    <property type="entry name" value="WD40"/>
    <property type="match status" value="3"/>
</dbReference>
<dbReference type="InterPro" id="IPR001680">
    <property type="entry name" value="WD40_rpt"/>
</dbReference>
<dbReference type="GO" id="GO:0019882">
    <property type="term" value="P:antigen processing and presentation"/>
    <property type="evidence" value="ECO:0007669"/>
    <property type="project" value="TreeGrafter"/>
</dbReference>
<feature type="repeat" description="WD" evidence="3">
    <location>
        <begin position="98"/>
        <end position="139"/>
    </location>
</feature>
<dbReference type="AlphaFoldDB" id="A0A8D2L5L1"/>
<dbReference type="PANTHER" id="PTHR46108:SF3">
    <property type="entry name" value="WD REPEAT- AND FYVE DOMAIN-CONTAINING PROTEIN 4"/>
    <property type="match status" value="1"/>
</dbReference>
<dbReference type="Ensembl" id="ENSVKKT00000017436.1">
    <property type="protein sequence ID" value="ENSVKKP00000017013.1"/>
    <property type="gene ID" value="ENSVKKG00000011628.1"/>
</dbReference>
<evidence type="ECO:0000256" key="3">
    <source>
        <dbReference type="PROSITE-ProRule" id="PRU00221"/>
    </source>
</evidence>
<dbReference type="Pfam" id="PF00400">
    <property type="entry name" value="WD40"/>
    <property type="match status" value="2"/>
</dbReference>
<protein>
    <submittedName>
        <fullName evidence="4">Uncharacterized protein</fullName>
    </submittedName>
</protein>
<dbReference type="PROSITE" id="PS50294">
    <property type="entry name" value="WD_REPEATS_REGION"/>
    <property type="match status" value="1"/>
</dbReference>
<dbReference type="SUPFAM" id="SSF50978">
    <property type="entry name" value="WD40 repeat-like"/>
    <property type="match status" value="1"/>
</dbReference>
<keyword evidence="1 3" id="KW-0853">WD repeat</keyword>
<dbReference type="PROSITE" id="PS50082">
    <property type="entry name" value="WD_REPEATS_2"/>
    <property type="match status" value="1"/>
</dbReference>
<dbReference type="Proteomes" id="UP000694545">
    <property type="component" value="Unplaced"/>
</dbReference>
<dbReference type="OMA" id="CCFFSWG"/>
<keyword evidence="2" id="KW-0677">Repeat</keyword>
<sequence>IVCTEKGVLAVGENKILLPPCWTRVFCWGFNDFTCCLASSGPDKVMTGESTVDWAGCLCAVCPMPTLLITSGSSSVICAWELSVDKDRPACLSLKQLLFGHTRPVTCLAASASYSILVSGSADRSCLVWDLNRLTRITRLPAHKACLSAVAINDSTGDIASCAGGTLYLWNINGQPLAEVCATLSAGVHLSCCCFSQVKDWDVRSLVVTGDTAGNVQVASRELWGELLLLGTQTTMQSQSPIGRPLSWGPWVGPPTLWGKPFVLSRELDLSMASSERRSKTMPAITALAVSRPGLQWAASGASWGPHSMFS</sequence>
<reference evidence="4" key="1">
    <citation type="submission" date="2025-08" db="UniProtKB">
        <authorList>
            <consortium name="Ensembl"/>
        </authorList>
    </citation>
    <scope>IDENTIFICATION</scope>
</reference>
<dbReference type="PANTHER" id="PTHR46108">
    <property type="entry name" value="BLUE CHEESE"/>
    <property type="match status" value="1"/>
</dbReference>
<dbReference type="InterPro" id="IPR019775">
    <property type="entry name" value="WD40_repeat_CS"/>
</dbReference>
<evidence type="ECO:0000256" key="2">
    <source>
        <dbReference type="ARBA" id="ARBA00022737"/>
    </source>
</evidence>
<accession>A0A8D2L5L1</accession>
<dbReference type="InterPro" id="IPR036322">
    <property type="entry name" value="WD40_repeat_dom_sf"/>
</dbReference>
<name>A0A8D2L5L1_VARKO</name>
<evidence type="ECO:0000313" key="5">
    <source>
        <dbReference type="Proteomes" id="UP000694545"/>
    </source>
</evidence>
<keyword evidence="5" id="KW-1185">Reference proteome</keyword>
<dbReference type="InterPro" id="IPR051944">
    <property type="entry name" value="BEACH_domain_protein"/>
</dbReference>
<reference evidence="4" key="2">
    <citation type="submission" date="2025-09" db="UniProtKB">
        <authorList>
            <consortium name="Ensembl"/>
        </authorList>
    </citation>
    <scope>IDENTIFICATION</scope>
</reference>
<dbReference type="PROSITE" id="PS00678">
    <property type="entry name" value="WD_REPEATS_1"/>
    <property type="match status" value="1"/>
</dbReference>
<dbReference type="Gene3D" id="2.130.10.10">
    <property type="entry name" value="YVTN repeat-like/Quinoprotein amine dehydrogenase"/>
    <property type="match status" value="1"/>
</dbReference>
<proteinExistence type="predicted"/>
<evidence type="ECO:0000313" key="4">
    <source>
        <dbReference type="Ensembl" id="ENSVKKP00000017013.1"/>
    </source>
</evidence>
<evidence type="ECO:0000256" key="1">
    <source>
        <dbReference type="ARBA" id="ARBA00022574"/>
    </source>
</evidence>
<dbReference type="InterPro" id="IPR015943">
    <property type="entry name" value="WD40/YVTN_repeat-like_dom_sf"/>
</dbReference>
<organism evidence="4 5">
    <name type="scientific">Varanus komodoensis</name>
    <name type="common">Komodo dragon</name>
    <dbReference type="NCBI Taxonomy" id="61221"/>
    <lineage>
        <taxon>Eukaryota</taxon>
        <taxon>Metazoa</taxon>
        <taxon>Chordata</taxon>
        <taxon>Craniata</taxon>
        <taxon>Vertebrata</taxon>
        <taxon>Euteleostomi</taxon>
        <taxon>Lepidosauria</taxon>
        <taxon>Squamata</taxon>
        <taxon>Bifurcata</taxon>
        <taxon>Unidentata</taxon>
        <taxon>Episquamata</taxon>
        <taxon>Toxicofera</taxon>
        <taxon>Anguimorpha</taxon>
        <taxon>Paleoanguimorpha</taxon>
        <taxon>Varanoidea</taxon>
        <taxon>Varanidae</taxon>
        <taxon>Varanus</taxon>
    </lineage>
</organism>